<proteinExistence type="predicted"/>
<dbReference type="InterPro" id="IPR025406">
    <property type="entry name" value="DUF4132"/>
</dbReference>
<gene>
    <name evidence="3" type="ORF">GNZ18_07970</name>
</gene>
<dbReference type="EMBL" id="WOFH01000002">
    <property type="protein sequence ID" value="MUN36535.1"/>
    <property type="molecule type" value="Genomic_DNA"/>
</dbReference>
<protein>
    <submittedName>
        <fullName evidence="3">DUF4132 domain-containing protein</fullName>
    </submittedName>
</protein>
<feature type="region of interest" description="Disordered" evidence="1">
    <location>
        <begin position="1"/>
        <end position="35"/>
    </location>
</feature>
<accession>A0A7K1KX36</accession>
<dbReference type="AlphaFoldDB" id="A0A7K1KX36"/>
<dbReference type="RefSeq" id="WP_156215516.1">
    <property type="nucleotide sequence ID" value="NZ_WOFH01000002.1"/>
</dbReference>
<evidence type="ECO:0000256" key="1">
    <source>
        <dbReference type="SAM" id="MobiDB-lite"/>
    </source>
</evidence>
<dbReference type="Pfam" id="PF13569">
    <property type="entry name" value="DUF4132"/>
    <property type="match status" value="1"/>
</dbReference>
<evidence type="ECO:0000313" key="3">
    <source>
        <dbReference type="EMBL" id="MUN36535.1"/>
    </source>
</evidence>
<sequence length="1109" mass="120497">MNPPAVDEDAPDFPEAWLRERHPRRDRPGVPDVRPDAEAVGRARALVDAALPEIEHVLALPGTTPLLAEHARAHLAGSPSPLGAAVVASLTLTVRITPELWASEPFRDAWTAEHGLAFAVCAYLELSEVVIDYRSAAFDPRTGTTRWDWSGVRERGSGDDRRWWTAPAGVRRLRALLAAAGDDVYAEAAEAVARHRRTPAQQVIASYLMPTRRDWLAEARALPSPVGSYGDREWHPWMLLCALGDPDDVGGLTLEWGSRRRDVIATLLEGVGPDALAALVTEAADERYLGADTARLLLDTLARLPVDAAFQALVDRLGRRYVQAAAIGAANRYPARALRLLAASAGTPEVDEMLSAHLLAHPELADAMLPGLPEESRAAVDANRARNVRLPEADDLPPLLTDPPWTRARKKARPPVIKGLPLPALRAIVWEPGERDDWTTDVRDLWRWMEQPAWAEQAARFEKDDLPEHLHPAMFLGAPEDLVRPLLARWEPSDVFAVGDWEPAVVARFELDALEPVLFAARRAPAAAGHALMPYLSDDVARTMADWLLRRKRAGETARAWFRRHGLAAAPALLPGALGPSGTERRAAEGALRFIAAEHGAEGIVEAARVHGDAAVGAIAALLSADPLDILPAKVPVIGDWADVRLLPQLLLRDSERALPGAAARHVLTMLALSRPGEEYAGVAAVRDLCDPASLAEFGWAVFGRWEAHGAPSKDGWALTQLGLTGDDETVRRLAPMIRAWPGDGGHARAVTGLDVLAAIGTDTALMHLHAISQRVRFKALRARAAEKIEEVAAGLELTPDQLADRLVPDLGLDAGGGVTLDYGPRRFRVAFDESLKPFVTENGERRKTLPKPGAKDDPDLAPAAHKAFAALKKDARTVASGQLRRLEDAMVARRRWPAAEFHDLLVAHPLVGHLVRRLVWLADDAAGTRAFRVAEDGTYADIDDDTVELPASCEIRVAHPIDLGESVATWSEVFADYAILQPFPQLGRAVHTLTPAEEGGGHLARFEKLTLPVGRILALTRRGWERGVPQDAGVECWISRRLSRDRYAVIDLTPGIIAGAVEAEAEQTLTAVRLADRPDWGSRGPHRFGDLDPVIASELLADLTALTE</sequence>
<evidence type="ECO:0000259" key="2">
    <source>
        <dbReference type="Pfam" id="PF13569"/>
    </source>
</evidence>
<feature type="compositionally biased region" description="Basic and acidic residues" evidence="1">
    <location>
        <begin position="26"/>
        <end position="35"/>
    </location>
</feature>
<dbReference type="Proteomes" id="UP000432015">
    <property type="component" value="Unassembled WGS sequence"/>
</dbReference>
<reference evidence="3 4" key="1">
    <citation type="submission" date="2019-11" db="EMBL/GenBank/DDBJ databases">
        <authorList>
            <person name="Cao P."/>
        </authorList>
    </citation>
    <scope>NUCLEOTIDE SEQUENCE [LARGE SCALE GENOMIC DNA]</scope>
    <source>
        <strain evidence="3 4">NEAU-AAG5</strain>
    </source>
</reference>
<comment type="caution">
    <text evidence="3">The sequence shown here is derived from an EMBL/GenBank/DDBJ whole genome shotgun (WGS) entry which is preliminary data.</text>
</comment>
<keyword evidence="4" id="KW-1185">Reference proteome</keyword>
<feature type="compositionally biased region" description="Acidic residues" evidence="1">
    <location>
        <begin position="1"/>
        <end position="12"/>
    </location>
</feature>
<feature type="domain" description="DUF4132" evidence="2">
    <location>
        <begin position="844"/>
        <end position="1025"/>
    </location>
</feature>
<organism evidence="3 4">
    <name type="scientific">Actinomadura litoris</name>
    <dbReference type="NCBI Taxonomy" id="2678616"/>
    <lineage>
        <taxon>Bacteria</taxon>
        <taxon>Bacillati</taxon>
        <taxon>Actinomycetota</taxon>
        <taxon>Actinomycetes</taxon>
        <taxon>Streptosporangiales</taxon>
        <taxon>Thermomonosporaceae</taxon>
        <taxon>Actinomadura</taxon>
    </lineage>
</organism>
<name>A0A7K1KX36_9ACTN</name>
<evidence type="ECO:0000313" key="4">
    <source>
        <dbReference type="Proteomes" id="UP000432015"/>
    </source>
</evidence>